<name>A0A4R3LAK5_9BACL</name>
<keyword evidence="2" id="KW-0808">Transferase</keyword>
<dbReference type="Pfam" id="PF00583">
    <property type="entry name" value="Acetyltransf_1"/>
    <property type="match status" value="1"/>
</dbReference>
<dbReference type="Proteomes" id="UP000294937">
    <property type="component" value="Unassembled WGS sequence"/>
</dbReference>
<comment type="caution">
    <text evidence="2">The sequence shown here is derived from an EMBL/GenBank/DDBJ whole genome shotgun (WGS) entry which is preliminary data.</text>
</comment>
<dbReference type="GO" id="GO:0016747">
    <property type="term" value="F:acyltransferase activity, transferring groups other than amino-acyl groups"/>
    <property type="evidence" value="ECO:0007669"/>
    <property type="project" value="InterPro"/>
</dbReference>
<feature type="domain" description="N-acetyltransferase" evidence="1">
    <location>
        <begin position="1"/>
        <end position="151"/>
    </location>
</feature>
<protein>
    <submittedName>
        <fullName evidence="2">Acetyltransferase (GNAT) family protein</fullName>
    </submittedName>
</protein>
<dbReference type="CDD" id="cd04301">
    <property type="entry name" value="NAT_SF"/>
    <property type="match status" value="1"/>
</dbReference>
<accession>A0A4R3LAK5</accession>
<gene>
    <name evidence="2" type="ORF">EDD58_101420</name>
</gene>
<keyword evidence="3" id="KW-1185">Reference proteome</keyword>
<dbReference type="PROSITE" id="PS51186">
    <property type="entry name" value="GNAT"/>
    <property type="match status" value="1"/>
</dbReference>
<dbReference type="InterPro" id="IPR016181">
    <property type="entry name" value="Acyl_CoA_acyltransferase"/>
</dbReference>
<evidence type="ECO:0000313" key="2">
    <source>
        <dbReference type="EMBL" id="TCS96779.1"/>
    </source>
</evidence>
<dbReference type="SUPFAM" id="SSF55729">
    <property type="entry name" value="Acyl-CoA N-acyltransferases (Nat)"/>
    <property type="match status" value="1"/>
</dbReference>
<dbReference type="AlphaFoldDB" id="A0A4R3LAK5"/>
<evidence type="ECO:0000259" key="1">
    <source>
        <dbReference type="PROSITE" id="PS51186"/>
    </source>
</evidence>
<evidence type="ECO:0000313" key="3">
    <source>
        <dbReference type="Proteomes" id="UP000294937"/>
    </source>
</evidence>
<dbReference type="EMBL" id="SMAG01000001">
    <property type="protein sequence ID" value="TCS96779.1"/>
    <property type="molecule type" value="Genomic_DNA"/>
</dbReference>
<sequence length="157" mass="18141">MKIRTLSFHEMKRVRPQLIRFIRRHGDGRITHRAIRWFQQLIQESWNEGMIVAATLDKNIITGLIVLGNYGLDESFIAVHPSYRKQKIGETLLQHALHRLGKIYTRVACDNTPSLKLCFACGLTAFQLTYGPTKKPTLWLGGGAWSRRDLEEKLLRQ</sequence>
<dbReference type="Gene3D" id="3.40.630.30">
    <property type="match status" value="1"/>
</dbReference>
<reference evidence="2 3" key="1">
    <citation type="submission" date="2019-03" db="EMBL/GenBank/DDBJ databases">
        <title>Genomic Encyclopedia of Type Strains, Phase IV (KMG-IV): sequencing the most valuable type-strain genomes for metagenomic binning, comparative biology and taxonomic classification.</title>
        <authorList>
            <person name="Goeker M."/>
        </authorList>
    </citation>
    <scope>NUCLEOTIDE SEQUENCE [LARGE SCALE GENOMIC DNA]</scope>
    <source>
        <strain evidence="2 3">DSM 45707</strain>
    </source>
</reference>
<dbReference type="InterPro" id="IPR000182">
    <property type="entry name" value="GNAT_dom"/>
</dbReference>
<organism evidence="2 3">
    <name type="scientific">Hazenella coriacea</name>
    <dbReference type="NCBI Taxonomy" id="1179467"/>
    <lineage>
        <taxon>Bacteria</taxon>
        <taxon>Bacillati</taxon>
        <taxon>Bacillota</taxon>
        <taxon>Bacilli</taxon>
        <taxon>Bacillales</taxon>
        <taxon>Thermoactinomycetaceae</taxon>
        <taxon>Hazenella</taxon>
    </lineage>
</organism>
<proteinExistence type="predicted"/>
<dbReference type="RefSeq" id="WP_165875749.1">
    <property type="nucleotide sequence ID" value="NZ_SMAG01000001.1"/>
</dbReference>